<keyword evidence="2" id="KW-1185">Reference proteome</keyword>
<reference evidence="1" key="2">
    <citation type="submission" date="2020-09" db="EMBL/GenBank/DDBJ databases">
        <authorList>
            <person name="Sun Q."/>
            <person name="Ohkuma M."/>
        </authorList>
    </citation>
    <scope>NUCLEOTIDE SEQUENCE</scope>
    <source>
        <strain evidence="1">JCM 3302</strain>
    </source>
</reference>
<proteinExistence type="predicted"/>
<dbReference type="EMBL" id="BNBC01000062">
    <property type="protein sequence ID" value="GHF12446.1"/>
    <property type="molecule type" value="Genomic_DNA"/>
</dbReference>
<evidence type="ECO:0008006" key="3">
    <source>
        <dbReference type="Google" id="ProtNLM"/>
    </source>
</evidence>
<protein>
    <recommendedName>
        <fullName evidence="3">Rad50/SbcC-type AAA domain-containing protein</fullName>
    </recommendedName>
</protein>
<dbReference type="AlphaFoldDB" id="A0A919AJ57"/>
<name>A0A919AJ57_9ACTN</name>
<reference evidence="1" key="1">
    <citation type="journal article" date="2014" name="Int. J. Syst. Evol. Microbiol.">
        <title>Complete genome sequence of Corynebacterium casei LMG S-19264T (=DSM 44701T), isolated from a smear-ripened cheese.</title>
        <authorList>
            <consortium name="US DOE Joint Genome Institute (JGI-PGF)"/>
            <person name="Walter F."/>
            <person name="Albersmeier A."/>
            <person name="Kalinowski J."/>
            <person name="Ruckert C."/>
        </authorList>
    </citation>
    <scope>NUCLEOTIDE SEQUENCE</scope>
    <source>
        <strain evidence="1">JCM 3302</strain>
    </source>
</reference>
<evidence type="ECO:0000313" key="2">
    <source>
        <dbReference type="Proteomes" id="UP000641386"/>
    </source>
</evidence>
<dbReference type="InterPro" id="IPR027417">
    <property type="entry name" value="P-loop_NTPase"/>
</dbReference>
<accession>A0A919AJ57</accession>
<sequence>MVARDFFCEPLILTSEGGVREINLAHPVVCVFGPIDTGKTTLVDCIKYPLGLPVAWRELSGERLRTVTLFVRIEGMRLGQRRSVVGDVKSVELLDASGGGVEEILDVEAQPDSDRRVVGDVLLDLLGLAEMFVPPSAVALLGAGARLAFEHLYASCYLTQDVVDGAESARGKANTAQSYRTVVKLLLGLTDGPMRVLTARRDEVSRTLGELRRQTETISALPDRQRCGPRCGAGTLA</sequence>
<evidence type="ECO:0000313" key="1">
    <source>
        <dbReference type="EMBL" id="GHF12446.1"/>
    </source>
</evidence>
<dbReference type="Proteomes" id="UP000641386">
    <property type="component" value="Unassembled WGS sequence"/>
</dbReference>
<dbReference type="SUPFAM" id="SSF52540">
    <property type="entry name" value="P-loop containing nucleoside triphosphate hydrolases"/>
    <property type="match status" value="1"/>
</dbReference>
<organism evidence="1 2">
    <name type="scientific">Streptomyces spiralis</name>
    <dbReference type="NCBI Taxonomy" id="66376"/>
    <lineage>
        <taxon>Bacteria</taxon>
        <taxon>Bacillati</taxon>
        <taxon>Actinomycetota</taxon>
        <taxon>Actinomycetes</taxon>
        <taxon>Kitasatosporales</taxon>
        <taxon>Streptomycetaceae</taxon>
        <taxon>Streptomyces</taxon>
    </lineage>
</organism>
<comment type="caution">
    <text evidence="1">The sequence shown here is derived from an EMBL/GenBank/DDBJ whole genome shotgun (WGS) entry which is preliminary data.</text>
</comment>
<gene>
    <name evidence="1" type="ORF">GCM10014715_80190</name>
</gene>